<comment type="cofactor">
    <cofactor evidence="1">
        <name>pantetheine 4'-phosphate</name>
        <dbReference type="ChEBI" id="CHEBI:47942"/>
    </cofactor>
</comment>
<dbReference type="InterPro" id="IPR023213">
    <property type="entry name" value="CAT-like_dom_sf"/>
</dbReference>
<dbReference type="SUPFAM" id="SSF56801">
    <property type="entry name" value="Acetyl-CoA synthetase-like"/>
    <property type="match status" value="2"/>
</dbReference>
<evidence type="ECO:0000256" key="4">
    <source>
        <dbReference type="ARBA" id="ARBA00022553"/>
    </source>
</evidence>
<keyword evidence="3" id="KW-0596">Phosphopantetheine</keyword>
<dbReference type="Pfam" id="PF00668">
    <property type="entry name" value="Condensation"/>
    <property type="match status" value="1"/>
</dbReference>
<dbReference type="InterPro" id="IPR001242">
    <property type="entry name" value="Condensation_dom"/>
</dbReference>
<dbReference type="EMBL" id="JQOD01000029">
    <property type="protein sequence ID" value="KGA28416.1"/>
    <property type="molecule type" value="Genomic_DNA"/>
</dbReference>
<accession>A0A0M2EXB0</accession>
<evidence type="ECO:0000256" key="3">
    <source>
        <dbReference type="ARBA" id="ARBA00022450"/>
    </source>
</evidence>
<dbReference type="GO" id="GO:0043041">
    <property type="term" value="P:amino acid activation for nonribosomal peptide biosynthetic process"/>
    <property type="evidence" value="ECO:0007669"/>
    <property type="project" value="TreeGrafter"/>
</dbReference>
<evidence type="ECO:0000313" key="6">
    <source>
        <dbReference type="EMBL" id="KGA28416.1"/>
    </source>
</evidence>
<dbReference type="InterPro" id="IPR025110">
    <property type="entry name" value="AMP-bd_C"/>
</dbReference>
<gene>
    <name evidence="6" type="ORF">KU74_22305</name>
</gene>
<organism evidence="6 7">
    <name type="scientific">Pectobacterium brasiliense</name>
    <dbReference type="NCBI Taxonomy" id="180957"/>
    <lineage>
        <taxon>Bacteria</taxon>
        <taxon>Pseudomonadati</taxon>
        <taxon>Pseudomonadota</taxon>
        <taxon>Gammaproteobacteria</taxon>
        <taxon>Enterobacterales</taxon>
        <taxon>Pectobacteriaceae</taxon>
        <taxon>Pectobacterium</taxon>
    </lineage>
</organism>
<dbReference type="FunFam" id="3.30.559.10:FF:000012">
    <property type="entry name" value="Non-ribosomal peptide synthetase"/>
    <property type="match status" value="1"/>
</dbReference>
<dbReference type="SUPFAM" id="SSF52777">
    <property type="entry name" value="CoA-dependent acyltransferases"/>
    <property type="match status" value="2"/>
</dbReference>
<dbReference type="GO" id="GO:0003824">
    <property type="term" value="F:catalytic activity"/>
    <property type="evidence" value="ECO:0007669"/>
    <property type="project" value="InterPro"/>
</dbReference>
<evidence type="ECO:0000259" key="5">
    <source>
        <dbReference type="PROSITE" id="PS50075"/>
    </source>
</evidence>
<dbReference type="InterPro" id="IPR009081">
    <property type="entry name" value="PP-bd_ACP"/>
</dbReference>
<dbReference type="SMART" id="SM00823">
    <property type="entry name" value="PKS_PP"/>
    <property type="match status" value="1"/>
</dbReference>
<evidence type="ECO:0000313" key="7">
    <source>
        <dbReference type="Proteomes" id="UP000029435"/>
    </source>
</evidence>
<protein>
    <submittedName>
        <fullName evidence="6">Peptide synthetase</fullName>
    </submittedName>
</protein>
<dbReference type="InterPro" id="IPR020806">
    <property type="entry name" value="PKS_PP-bd"/>
</dbReference>
<sequence length="799" mass="87939">CVVDHTQPLPTIGKPLANTRVYILDAQGQPVPIGVTGELHIGGAGVARGYLHRPDLTADRFIADPFSADPTARLYKTGDLARWQPDGSIDYLGRNDFQIKVRGFRIEAGEIESRLLRCPGVQDAVVIAREDHPGDTRLVAYLCARSDAELHPVALRQQLAASLADYMIPSAFVTLDALPLTPNGKIDRKALPVPDQTAFATRDYEAPQGATESALAALWQELLGLDRVGRHDQFFALGGHSLLAVQLLNRMNKAGMDVALAALFAHPTLCDLAAAVAATAHDAPFTLPMADRTQPLPLSFAQQRLWFLAQLDPAASQAYHLPAVLRLSGRLDRPALTSALNGLVARHESLRTRFTSLDGQPAQQIDPDTIGFSLSSHDLRELDEAARTTRVAALAEQEARAPFDLTQGPLIRGQLLQMDDDTHVLLLTQHHIISDGWSIGILARELAALYQAALDGSEANLPPLPVQYADYAVWQRQWLQGETLNDLRDYWRNQLQGAPALLELPTDRPRPSVQRYAGDQVPFHLDAGQLRRLHALNRQQGTTLFMTLLAAWSVVLSRLSGQDDIVIGTPIANRPRQELEGMVGFFANTLALRTEPGRCHSVADLLDQVRERALDAYAHQALPFEQVVEALQPARSLSYSPIFQVMLSLNNTPTQPLTLPDLTLSAVERPQHSTHFDLTLSLIETENGLDGGLIYATDLFDRDTIIRVVGYVENILIAIADDVAQPVATLPMLPEAERRQVMLDFNATDADFPQDALIHQLVEDQATRTPEAIAVLFEDQHLTYDALNRRANQLAHHLL</sequence>
<dbReference type="GO" id="GO:0044550">
    <property type="term" value="P:secondary metabolite biosynthetic process"/>
    <property type="evidence" value="ECO:0007669"/>
    <property type="project" value="TreeGrafter"/>
</dbReference>
<dbReference type="Gene3D" id="3.30.300.30">
    <property type="match status" value="1"/>
</dbReference>
<dbReference type="Pfam" id="PF00501">
    <property type="entry name" value="AMP-binding"/>
    <property type="match status" value="1"/>
</dbReference>
<dbReference type="Gene3D" id="3.30.559.10">
    <property type="entry name" value="Chloramphenicol acetyltransferase-like domain"/>
    <property type="match status" value="1"/>
</dbReference>
<keyword evidence="4" id="KW-0597">Phosphoprotein</keyword>
<dbReference type="InterPro" id="IPR000873">
    <property type="entry name" value="AMP-dep_synth/lig_dom"/>
</dbReference>
<dbReference type="Gene3D" id="1.10.1200.10">
    <property type="entry name" value="ACP-like"/>
    <property type="match status" value="1"/>
</dbReference>
<dbReference type="GO" id="GO:0031177">
    <property type="term" value="F:phosphopantetheine binding"/>
    <property type="evidence" value="ECO:0007669"/>
    <property type="project" value="InterPro"/>
</dbReference>
<comment type="similarity">
    <text evidence="2">Belongs to the ATP-dependent AMP-binding enzyme family.</text>
</comment>
<feature type="domain" description="Carrier" evidence="5">
    <location>
        <begin position="206"/>
        <end position="280"/>
    </location>
</feature>
<dbReference type="OrthoDB" id="6426137at2"/>
<name>A0A0M2EXB0_9GAMM</name>
<dbReference type="InterPro" id="IPR042099">
    <property type="entry name" value="ANL_N_sf"/>
</dbReference>
<evidence type="ECO:0000256" key="2">
    <source>
        <dbReference type="ARBA" id="ARBA00006432"/>
    </source>
</evidence>
<dbReference type="Pfam" id="PF13193">
    <property type="entry name" value="AMP-binding_C"/>
    <property type="match status" value="1"/>
</dbReference>
<dbReference type="SUPFAM" id="SSF47336">
    <property type="entry name" value="ACP-like"/>
    <property type="match status" value="1"/>
</dbReference>
<dbReference type="PROSITE" id="PS00012">
    <property type="entry name" value="PHOSPHOPANTETHEINE"/>
    <property type="match status" value="1"/>
</dbReference>
<evidence type="ECO:0000256" key="1">
    <source>
        <dbReference type="ARBA" id="ARBA00001957"/>
    </source>
</evidence>
<dbReference type="Gene3D" id="3.30.559.30">
    <property type="entry name" value="Nonribosomal peptide synthetase, condensation domain"/>
    <property type="match status" value="1"/>
</dbReference>
<dbReference type="AlphaFoldDB" id="A0A0M2EXB0"/>
<dbReference type="FunFam" id="2.30.38.10:FF:000001">
    <property type="entry name" value="Non-ribosomal peptide synthetase PvdI"/>
    <property type="match status" value="1"/>
</dbReference>
<dbReference type="FunFam" id="3.30.300.30:FF:000010">
    <property type="entry name" value="Enterobactin synthetase component F"/>
    <property type="match status" value="1"/>
</dbReference>
<dbReference type="PROSITE" id="PS50075">
    <property type="entry name" value="CARRIER"/>
    <property type="match status" value="1"/>
</dbReference>
<dbReference type="PANTHER" id="PTHR45527">
    <property type="entry name" value="NONRIBOSOMAL PEPTIDE SYNTHETASE"/>
    <property type="match status" value="1"/>
</dbReference>
<dbReference type="InterPro" id="IPR045851">
    <property type="entry name" value="AMP-bd_C_sf"/>
</dbReference>
<dbReference type="InterPro" id="IPR036736">
    <property type="entry name" value="ACP-like_sf"/>
</dbReference>
<dbReference type="CDD" id="cd19531">
    <property type="entry name" value="LCL_NRPS-like"/>
    <property type="match status" value="1"/>
</dbReference>
<dbReference type="Gene3D" id="3.40.50.12780">
    <property type="entry name" value="N-terminal domain of ligase-like"/>
    <property type="match status" value="2"/>
</dbReference>
<reference evidence="6 7" key="1">
    <citation type="submission" date="2014-08" db="EMBL/GenBank/DDBJ databases">
        <title>Genome sequences of NCPPB Pectobacterium isolates.</title>
        <authorList>
            <person name="Glover R.H."/>
            <person name="Sapp M."/>
            <person name="Elphinstone J."/>
        </authorList>
    </citation>
    <scope>NUCLEOTIDE SEQUENCE [LARGE SCALE GENOMIC DNA]</scope>
    <source>
        <strain evidence="6 7">LMG 21372</strain>
    </source>
</reference>
<proteinExistence type="inferred from homology"/>
<feature type="non-terminal residue" evidence="6">
    <location>
        <position position="799"/>
    </location>
</feature>
<dbReference type="Proteomes" id="UP000029435">
    <property type="component" value="Unassembled WGS sequence"/>
</dbReference>
<dbReference type="InterPro" id="IPR006162">
    <property type="entry name" value="Ppantetheine_attach_site"/>
</dbReference>
<dbReference type="RefSeq" id="WP_039318431.1">
    <property type="nucleotide sequence ID" value="NZ_JQOD01000029.1"/>
</dbReference>
<dbReference type="GO" id="GO:0005829">
    <property type="term" value="C:cytosol"/>
    <property type="evidence" value="ECO:0007669"/>
    <property type="project" value="TreeGrafter"/>
</dbReference>
<dbReference type="PANTHER" id="PTHR45527:SF14">
    <property type="entry name" value="PLIPASTATIN SYNTHASE SUBUNIT B"/>
    <property type="match status" value="1"/>
</dbReference>
<comment type="caution">
    <text evidence="6">The sequence shown here is derived from an EMBL/GenBank/DDBJ whole genome shotgun (WGS) entry which is preliminary data.</text>
</comment>
<dbReference type="FunFam" id="1.10.1200.10:FF:000005">
    <property type="entry name" value="Nonribosomal peptide synthetase 1"/>
    <property type="match status" value="1"/>
</dbReference>
<dbReference type="Pfam" id="PF00550">
    <property type="entry name" value="PP-binding"/>
    <property type="match status" value="1"/>
</dbReference>
<feature type="non-terminal residue" evidence="6">
    <location>
        <position position="1"/>
    </location>
</feature>